<keyword evidence="2" id="KW-0732">Signal</keyword>
<dbReference type="InterPro" id="IPR018702">
    <property type="entry name" value="DUF2207"/>
</dbReference>
<evidence type="ECO:0000256" key="1">
    <source>
        <dbReference type="SAM" id="Phobius"/>
    </source>
</evidence>
<sequence length="571" mass="63462">MKKLFWALSLVLGVILILPSSIFAQSSSDYINTFNSDVTLNQDASISIKETIDYHFTTYKHGIYREIPVNYRVGGSFTRPTLLKLNDLYYFTKGYPSDTYSSNERSSSNGYTIFKIGDADTTIIGDYTYVLDYKLKYAINYFDDHDELYLNITGTGWEVPINNVIANITIPGDITKKLCYTGATDSTASDCTFKDLGNNEVSVTAKSLATYEGLTVVIAMAKGTIADTTNQQRIQAVIANLGIFLPILAIIAIIIISPRVNKNKKITIIPNYDVPKGMNPLRSGFVYKKSLLNSTITSQIINLAINKYLIIKQVSNKNYDLVKTEKEAPTDPEEKILYDGLFKGGDTVSLKSLSTSFYTTVASLKSSTERRMYEEEYFSKTQKNISNRFLAGGFIGIFLCVVSATYWSMNAAMSWFWGILISAVIIVIFASQIDKKSPKGNELFYELEGLKMYINTAEKKRIEFHNDPKKYLGLFEKLLPYAMIFGLEKKWAKEFEDLYTEEPYWYQGNTNMFNAYLMMNALNHMNQQVVAHATPSNSANGFASSHGGSGGSGFSGGSSGGGFGGGGGGSW</sequence>
<dbReference type="Proteomes" id="UP000033886">
    <property type="component" value="Unassembled WGS sequence"/>
</dbReference>
<reference evidence="5 6" key="1">
    <citation type="journal article" date="2015" name="Nature">
        <title>rRNA introns, odd ribosomes, and small enigmatic genomes across a large radiation of phyla.</title>
        <authorList>
            <person name="Brown C.T."/>
            <person name="Hug L.A."/>
            <person name="Thomas B.C."/>
            <person name="Sharon I."/>
            <person name="Castelle C.J."/>
            <person name="Singh A."/>
            <person name="Wilkins M.J."/>
            <person name="Williams K.H."/>
            <person name="Banfield J.F."/>
        </authorList>
    </citation>
    <scope>NUCLEOTIDE SEQUENCE [LARGE SCALE GENOMIC DNA]</scope>
</reference>
<gene>
    <name evidence="5" type="ORF">US29_C0001G0006</name>
</gene>
<feature type="domain" description="Predicted membrane protein YciQ-like C-terminal" evidence="4">
    <location>
        <begin position="271"/>
        <end position="495"/>
    </location>
</feature>
<dbReference type="AlphaFoldDB" id="A0A0G0FVX1"/>
<evidence type="ECO:0008006" key="7">
    <source>
        <dbReference type="Google" id="ProtNLM"/>
    </source>
</evidence>
<evidence type="ECO:0000259" key="3">
    <source>
        <dbReference type="Pfam" id="PF09972"/>
    </source>
</evidence>
<feature type="domain" description="DUF2207" evidence="3">
    <location>
        <begin position="31"/>
        <end position="220"/>
    </location>
</feature>
<keyword evidence="1" id="KW-0472">Membrane</keyword>
<keyword evidence="1" id="KW-0812">Transmembrane</keyword>
<proteinExistence type="predicted"/>
<feature type="signal peptide" evidence="2">
    <location>
        <begin position="1"/>
        <end position="24"/>
    </location>
</feature>
<keyword evidence="1" id="KW-1133">Transmembrane helix</keyword>
<organism evidence="5 6">
    <name type="scientific">candidate division WS6 bacterium GW2011_GWF1_36_8</name>
    <dbReference type="NCBI Taxonomy" id="1619098"/>
    <lineage>
        <taxon>Bacteria</taxon>
        <taxon>Candidatus Dojkabacteria</taxon>
    </lineage>
</organism>
<protein>
    <recommendedName>
        <fullName evidence="7">DUF2207 domain-containing protein</fullName>
    </recommendedName>
</protein>
<dbReference type="Pfam" id="PF20990">
    <property type="entry name" value="DUF2207_C"/>
    <property type="match status" value="1"/>
</dbReference>
<comment type="caution">
    <text evidence="5">The sequence shown here is derived from an EMBL/GenBank/DDBJ whole genome shotgun (WGS) entry which is preliminary data.</text>
</comment>
<evidence type="ECO:0000313" key="6">
    <source>
        <dbReference type="Proteomes" id="UP000033886"/>
    </source>
</evidence>
<feature type="transmembrane region" description="Helical" evidence="1">
    <location>
        <begin position="389"/>
        <end position="409"/>
    </location>
</feature>
<dbReference type="EMBL" id="LBSK01000001">
    <property type="protein sequence ID" value="KKQ18005.1"/>
    <property type="molecule type" value="Genomic_DNA"/>
</dbReference>
<evidence type="ECO:0000313" key="5">
    <source>
        <dbReference type="EMBL" id="KKQ18005.1"/>
    </source>
</evidence>
<dbReference type="InterPro" id="IPR048389">
    <property type="entry name" value="YciQ-like_C"/>
</dbReference>
<feature type="transmembrane region" description="Helical" evidence="1">
    <location>
        <begin position="237"/>
        <end position="256"/>
    </location>
</feature>
<feature type="transmembrane region" description="Helical" evidence="1">
    <location>
        <begin position="415"/>
        <end position="433"/>
    </location>
</feature>
<evidence type="ECO:0000259" key="4">
    <source>
        <dbReference type="Pfam" id="PF20990"/>
    </source>
</evidence>
<accession>A0A0G0FVX1</accession>
<name>A0A0G0FVX1_9BACT</name>
<dbReference type="Pfam" id="PF09972">
    <property type="entry name" value="DUF2207"/>
    <property type="match status" value="1"/>
</dbReference>
<evidence type="ECO:0000256" key="2">
    <source>
        <dbReference type="SAM" id="SignalP"/>
    </source>
</evidence>
<feature type="chain" id="PRO_5002532135" description="DUF2207 domain-containing protein" evidence="2">
    <location>
        <begin position="25"/>
        <end position="571"/>
    </location>
</feature>